<reference evidence="3" key="1">
    <citation type="submission" date="2023-02" db="EMBL/GenBank/DDBJ databases">
        <title>Enrichment on poylsaccharides allowed isolation of novel metabolic and taxonomic groups of Haloarchaea.</title>
        <authorList>
            <person name="Sorokin D.Y."/>
            <person name="Elcheninov A.G."/>
            <person name="Khizhniak T.V."/>
            <person name="Kolganova T.V."/>
            <person name="Kublanov I.V."/>
        </authorList>
    </citation>
    <scope>NUCLEOTIDE SEQUENCE</scope>
    <source>
        <strain evidence="2 4">HArc-curdl5-1</strain>
        <strain evidence="3">HArc-curdl7</strain>
    </source>
</reference>
<dbReference type="Proteomes" id="UP001208186">
    <property type="component" value="Unassembled WGS sequence"/>
</dbReference>
<accession>A0AAE3I8P5</accession>
<gene>
    <name evidence="3" type="ORF">OB914_00260</name>
    <name evidence="2" type="ORF">OB916_02760</name>
</gene>
<name>A0AAE3I8P5_9EURY</name>
<sequence>MSDDEIQNDGYDQALEAIENGNPYALECPEGHQSMPPRRVCPECGASDLEEVEIPLSGELLSYNVTYVPTPDFKDDVPFVLGIAQFDNVRLTGRVKADAEDVEVGSAVEVGLGESETTERPLVTFDLA</sequence>
<dbReference type="Pfam" id="PF01796">
    <property type="entry name" value="OB_ChsH2_C"/>
    <property type="match status" value="1"/>
</dbReference>
<keyword evidence="4" id="KW-1185">Reference proteome</keyword>
<dbReference type="EMBL" id="JAOPKC010000001">
    <property type="protein sequence ID" value="MCU4716984.1"/>
    <property type="molecule type" value="Genomic_DNA"/>
</dbReference>
<dbReference type="Gene3D" id="6.10.30.10">
    <property type="match status" value="1"/>
</dbReference>
<dbReference type="Proteomes" id="UP001209746">
    <property type="component" value="Unassembled WGS sequence"/>
</dbReference>
<evidence type="ECO:0000313" key="4">
    <source>
        <dbReference type="Proteomes" id="UP001208186"/>
    </source>
</evidence>
<evidence type="ECO:0000313" key="5">
    <source>
        <dbReference type="Proteomes" id="UP001209746"/>
    </source>
</evidence>
<dbReference type="EMBL" id="JAOPKD010000001">
    <property type="protein sequence ID" value="MCU4725411.1"/>
    <property type="molecule type" value="Genomic_DNA"/>
</dbReference>
<dbReference type="RefSeq" id="WP_315907745.1">
    <property type="nucleotide sequence ID" value="NZ_JAOPKC010000001.1"/>
</dbReference>
<evidence type="ECO:0000313" key="3">
    <source>
        <dbReference type="EMBL" id="MCU4725411.1"/>
    </source>
</evidence>
<dbReference type="InterPro" id="IPR052513">
    <property type="entry name" value="Thioester_dehydratase-like"/>
</dbReference>
<feature type="domain" description="ChsH2 C-terminal OB-fold" evidence="1">
    <location>
        <begin position="51"/>
        <end position="110"/>
    </location>
</feature>
<dbReference type="AlphaFoldDB" id="A0AAE3I8P5"/>
<dbReference type="InterPro" id="IPR002878">
    <property type="entry name" value="ChsH2_C"/>
</dbReference>
<dbReference type="PANTHER" id="PTHR34075:SF5">
    <property type="entry name" value="BLR3430 PROTEIN"/>
    <property type="match status" value="1"/>
</dbReference>
<evidence type="ECO:0000313" key="2">
    <source>
        <dbReference type="EMBL" id="MCU4716984.1"/>
    </source>
</evidence>
<dbReference type="PANTHER" id="PTHR34075">
    <property type="entry name" value="BLR3430 PROTEIN"/>
    <property type="match status" value="1"/>
</dbReference>
<comment type="caution">
    <text evidence="3">The sequence shown here is derived from an EMBL/GenBank/DDBJ whole genome shotgun (WGS) entry which is preliminary data.</text>
</comment>
<proteinExistence type="predicted"/>
<protein>
    <submittedName>
        <fullName evidence="3">OB-fold domain-containing protein</fullName>
    </submittedName>
</protein>
<organism evidence="3 5">
    <name type="scientific">Halapricum hydrolyticum</name>
    <dbReference type="NCBI Taxonomy" id="2979991"/>
    <lineage>
        <taxon>Archaea</taxon>
        <taxon>Methanobacteriati</taxon>
        <taxon>Methanobacteriota</taxon>
        <taxon>Stenosarchaea group</taxon>
        <taxon>Halobacteria</taxon>
        <taxon>Halobacteriales</taxon>
        <taxon>Haloarculaceae</taxon>
        <taxon>Halapricum</taxon>
    </lineage>
</organism>
<dbReference type="SUPFAM" id="SSF50249">
    <property type="entry name" value="Nucleic acid-binding proteins"/>
    <property type="match status" value="1"/>
</dbReference>
<dbReference type="InterPro" id="IPR012340">
    <property type="entry name" value="NA-bd_OB-fold"/>
</dbReference>
<evidence type="ECO:0000259" key="1">
    <source>
        <dbReference type="Pfam" id="PF01796"/>
    </source>
</evidence>